<name>A0A7H9B7F5_ZYGMR</name>
<dbReference type="PANTHER" id="PTHR18884">
    <property type="entry name" value="SEPTIN"/>
    <property type="match status" value="1"/>
</dbReference>
<dbReference type="GeneID" id="59237421"/>
<dbReference type="InterPro" id="IPR030379">
    <property type="entry name" value="G_SEPTIN_dom"/>
</dbReference>
<dbReference type="InterPro" id="IPR016491">
    <property type="entry name" value="Septin"/>
</dbReference>
<feature type="domain" description="Septin-type G" evidence="6">
    <location>
        <begin position="93"/>
        <end position="360"/>
    </location>
</feature>
<keyword evidence="8" id="KW-1185">Reference proteome</keyword>
<evidence type="ECO:0000256" key="3">
    <source>
        <dbReference type="ARBA" id="ARBA00023134"/>
    </source>
</evidence>
<sequence>MEKKAARFFINMSLTEDVKVEQLEQSIDIFNDGRHIFDPDRTAIVDINFSVLSEPPLGQGSTLPTLEVSRILEDYDMKFEELLRQKELITIHQGLQFNLMVAGQSGLGKRTFVNSLFNTIIIPSPRKNRNNHCGSTGTRILECHKAKINFGSTLLSLKVVTTPGYGGKLDNSFAWIPLVNYVEEQLRSYVFQEEQPQRETLCDNRVHCCLYFIPPTNKEVSPLDIITMRELSKRINLIPIIAKADALNRDELNAFKQKVRKTLQENEVRVCRLLESELSHFDDIFNEFPLDIISSNDMVFSGSGNYIRYRKYSWGSINVEDPTTSQQTLLKQILFDTHFFDFITSMESYYEKYRSCFLRGRVSKARYYLDHNDISLPPIDNETLEIITALDFDNLDNNGLLNYSCYKIFDKKYMDSLVMENSPRFVQKVLELQKKMEAIIKRFDQEFKEEEETLINMQVEFNDEAEKLNCDIQNLQLECYALENSISKRKTTM</sequence>
<keyword evidence="3 4" id="KW-0342">GTP-binding</keyword>
<organism evidence="7 8">
    <name type="scientific">Zygotorulaspora mrakii</name>
    <name type="common">Zygosaccharomyces mrakii</name>
    <dbReference type="NCBI Taxonomy" id="42260"/>
    <lineage>
        <taxon>Eukaryota</taxon>
        <taxon>Fungi</taxon>
        <taxon>Dikarya</taxon>
        <taxon>Ascomycota</taxon>
        <taxon>Saccharomycotina</taxon>
        <taxon>Saccharomycetes</taxon>
        <taxon>Saccharomycetales</taxon>
        <taxon>Saccharomycetaceae</taxon>
        <taxon>Zygotorulaspora</taxon>
    </lineage>
</organism>
<keyword evidence="5" id="KW-0175">Coiled coil</keyword>
<dbReference type="OrthoDB" id="416553at2759"/>
<dbReference type="GO" id="GO:0031105">
    <property type="term" value="C:septin complex"/>
    <property type="evidence" value="ECO:0007669"/>
    <property type="project" value="UniProtKB-ARBA"/>
</dbReference>
<evidence type="ECO:0000259" key="6">
    <source>
        <dbReference type="PROSITE" id="PS51719"/>
    </source>
</evidence>
<accession>A0A7H9B7F5</accession>
<comment type="subcellular location">
    <subcellularLocation>
        <location evidence="1">Bud neck</location>
    </subcellularLocation>
</comment>
<dbReference type="GO" id="GO:0005525">
    <property type="term" value="F:GTP binding"/>
    <property type="evidence" value="ECO:0007669"/>
    <property type="project" value="UniProtKB-KW"/>
</dbReference>
<evidence type="ECO:0000256" key="4">
    <source>
        <dbReference type="RuleBase" id="RU004560"/>
    </source>
</evidence>
<evidence type="ECO:0000256" key="2">
    <source>
        <dbReference type="ARBA" id="ARBA00022741"/>
    </source>
</evidence>
<dbReference type="KEGG" id="zmk:HG535_0F01730"/>
<reference evidence="7 8" key="1">
    <citation type="submission" date="2020-07" db="EMBL/GenBank/DDBJ databases">
        <title>The yeast mating-type switching endonuclease HO is a domesticated member of an unorthodox homing genetic element family.</title>
        <authorList>
            <person name="Coughlan A.Y."/>
            <person name="Lombardi L."/>
            <person name="Braun-Galleani S."/>
            <person name="Martos A.R."/>
            <person name="Galeote V."/>
            <person name="Bigey F."/>
            <person name="Dequin S."/>
            <person name="Byrne K.P."/>
            <person name="Wolfe K.H."/>
        </authorList>
    </citation>
    <scope>NUCLEOTIDE SEQUENCE [LARGE SCALE GENOMIC DNA]</scope>
    <source>
        <strain evidence="7 8">NRRL Y-6702</strain>
    </source>
</reference>
<proteinExistence type="inferred from homology"/>
<evidence type="ECO:0000256" key="1">
    <source>
        <dbReference type="ARBA" id="ARBA00004266"/>
    </source>
</evidence>
<dbReference type="PROSITE" id="PS51719">
    <property type="entry name" value="G_SEPTIN"/>
    <property type="match status" value="1"/>
</dbReference>
<evidence type="ECO:0000256" key="5">
    <source>
        <dbReference type="SAM" id="Coils"/>
    </source>
</evidence>
<dbReference type="SUPFAM" id="SSF52540">
    <property type="entry name" value="P-loop containing nucleoside triphosphate hydrolases"/>
    <property type="match status" value="1"/>
</dbReference>
<evidence type="ECO:0000313" key="8">
    <source>
        <dbReference type="Proteomes" id="UP000509704"/>
    </source>
</evidence>
<protein>
    <recommendedName>
        <fullName evidence="6">Septin-type G domain-containing protein</fullName>
    </recommendedName>
</protein>
<evidence type="ECO:0000313" key="7">
    <source>
        <dbReference type="EMBL" id="QLG73662.1"/>
    </source>
</evidence>
<dbReference type="GO" id="GO:0005935">
    <property type="term" value="C:cellular bud neck"/>
    <property type="evidence" value="ECO:0007669"/>
    <property type="project" value="UniProtKB-SubCell"/>
</dbReference>
<dbReference type="Gene3D" id="3.40.50.300">
    <property type="entry name" value="P-loop containing nucleotide triphosphate hydrolases"/>
    <property type="match status" value="1"/>
</dbReference>
<dbReference type="AlphaFoldDB" id="A0A7H9B7F5"/>
<feature type="coiled-coil region" evidence="5">
    <location>
        <begin position="433"/>
        <end position="485"/>
    </location>
</feature>
<dbReference type="RefSeq" id="XP_037145388.1">
    <property type="nucleotide sequence ID" value="XM_037289493.1"/>
</dbReference>
<keyword evidence="2 4" id="KW-0547">Nucleotide-binding</keyword>
<dbReference type="EMBL" id="CP058609">
    <property type="protein sequence ID" value="QLG73662.1"/>
    <property type="molecule type" value="Genomic_DNA"/>
</dbReference>
<dbReference type="InterPro" id="IPR027417">
    <property type="entry name" value="P-loop_NTPase"/>
</dbReference>
<dbReference type="PIRSF" id="PIRSF006698">
    <property type="entry name" value="Septin"/>
    <property type="match status" value="1"/>
</dbReference>
<gene>
    <name evidence="7" type="ORF">HG535_0F01730</name>
</gene>
<dbReference type="Pfam" id="PF00735">
    <property type="entry name" value="Septin"/>
    <property type="match status" value="1"/>
</dbReference>
<comment type="similarity">
    <text evidence="4">Belongs to the TRAFAC class TrmE-Era-EngA-EngB-Septin-like GTPase superfamily. Septin GTPase family.</text>
</comment>
<dbReference type="Proteomes" id="UP000509704">
    <property type="component" value="Chromosome 6"/>
</dbReference>